<dbReference type="GO" id="GO:0003677">
    <property type="term" value="F:DNA binding"/>
    <property type="evidence" value="ECO:0007669"/>
    <property type="project" value="UniProtKB-KW"/>
</dbReference>
<dbReference type="OrthoDB" id="236568at2"/>
<reference evidence="5 6" key="1">
    <citation type="submission" date="2018-03" db="EMBL/GenBank/DDBJ databases">
        <title>Ahniella affigens gen. nov., sp. nov., a gammaproteobacterium isolated from sandy soil near a stream.</title>
        <authorList>
            <person name="Ko Y."/>
            <person name="Kim J.-H."/>
        </authorList>
    </citation>
    <scope>NUCLEOTIDE SEQUENCE [LARGE SCALE GENOMIC DNA]</scope>
    <source>
        <strain evidence="5 6">D13</strain>
    </source>
</reference>
<evidence type="ECO:0000256" key="1">
    <source>
        <dbReference type="ARBA" id="ARBA00023012"/>
    </source>
</evidence>
<dbReference type="PANTHER" id="PTHR37299:SF1">
    <property type="entry name" value="STAGE 0 SPORULATION PROTEIN A HOMOLOG"/>
    <property type="match status" value="1"/>
</dbReference>
<name>A0A2P1PZ41_9GAMM</name>
<organism evidence="5 6">
    <name type="scientific">Ahniella affigens</name>
    <dbReference type="NCBI Taxonomy" id="2021234"/>
    <lineage>
        <taxon>Bacteria</taxon>
        <taxon>Pseudomonadati</taxon>
        <taxon>Pseudomonadota</taxon>
        <taxon>Gammaproteobacteria</taxon>
        <taxon>Lysobacterales</taxon>
        <taxon>Rhodanobacteraceae</taxon>
        <taxon>Ahniella</taxon>
    </lineage>
</organism>
<dbReference type="EMBL" id="CP027860">
    <property type="protein sequence ID" value="AVQ00123.1"/>
    <property type="molecule type" value="Genomic_DNA"/>
</dbReference>
<evidence type="ECO:0000259" key="4">
    <source>
        <dbReference type="PROSITE" id="PS50930"/>
    </source>
</evidence>
<sequence length="264" mass="29481">MSPIRCLLIDDEPLARRGLRLRLSQLLQSEPELGPLDVIGEASNGREGLALIEADAPDLVFLDIQMPGLDGFQMLAALPVAQWPLVIFVTAYDHYALDAFRVHAVDYLLKPVDAEPLRAALIRARKLLPNRVDPDADNHAALMNLVGAERGLSLAETQDDRLTLKDGNSLIRIPIQDIQWIDAAGDYVVVHTANGNHIARASLRELEDRLPPERFARIHRSTIVAISAVQRLRPHQNGEYFIDLDGGKELKLSRGYRTQIERFV</sequence>
<keyword evidence="6" id="KW-1185">Reference proteome</keyword>
<dbReference type="Gene3D" id="3.40.50.2300">
    <property type="match status" value="1"/>
</dbReference>
<feature type="domain" description="HTH LytTR-type" evidence="4">
    <location>
        <begin position="162"/>
        <end position="264"/>
    </location>
</feature>
<dbReference type="InterPro" id="IPR007492">
    <property type="entry name" value="LytTR_DNA-bd_dom"/>
</dbReference>
<dbReference type="PANTHER" id="PTHR37299">
    <property type="entry name" value="TRANSCRIPTIONAL REGULATOR-RELATED"/>
    <property type="match status" value="1"/>
</dbReference>
<dbReference type="Pfam" id="PF04397">
    <property type="entry name" value="LytTR"/>
    <property type="match status" value="1"/>
</dbReference>
<keyword evidence="1" id="KW-0902">Two-component regulatory system</keyword>
<feature type="domain" description="Response regulatory" evidence="3">
    <location>
        <begin position="5"/>
        <end position="125"/>
    </location>
</feature>
<dbReference type="Gene3D" id="2.40.50.1020">
    <property type="entry name" value="LytTr DNA-binding domain"/>
    <property type="match status" value="1"/>
</dbReference>
<gene>
    <name evidence="5" type="ORF">C7S18_14420</name>
</gene>
<keyword evidence="2" id="KW-0597">Phosphoprotein</keyword>
<dbReference type="GO" id="GO:0000156">
    <property type="term" value="F:phosphorelay response regulator activity"/>
    <property type="evidence" value="ECO:0007669"/>
    <property type="project" value="InterPro"/>
</dbReference>
<dbReference type="RefSeq" id="WP_106894041.1">
    <property type="nucleotide sequence ID" value="NZ_CP027860.1"/>
</dbReference>
<dbReference type="PROSITE" id="PS50110">
    <property type="entry name" value="RESPONSE_REGULATORY"/>
    <property type="match status" value="1"/>
</dbReference>
<dbReference type="InterPro" id="IPR001789">
    <property type="entry name" value="Sig_transdc_resp-reg_receiver"/>
</dbReference>
<feature type="modified residue" description="4-aspartylphosphate" evidence="2">
    <location>
        <position position="63"/>
    </location>
</feature>
<dbReference type="InterPro" id="IPR011006">
    <property type="entry name" value="CheY-like_superfamily"/>
</dbReference>
<dbReference type="InterPro" id="IPR046947">
    <property type="entry name" value="LytR-like"/>
</dbReference>
<reference evidence="5 6" key="2">
    <citation type="submission" date="2018-03" db="EMBL/GenBank/DDBJ databases">
        <authorList>
            <person name="Keele B.F."/>
        </authorList>
    </citation>
    <scope>NUCLEOTIDE SEQUENCE [LARGE SCALE GENOMIC DNA]</scope>
    <source>
        <strain evidence="5 6">D13</strain>
    </source>
</reference>
<evidence type="ECO:0000256" key="2">
    <source>
        <dbReference type="PROSITE-ProRule" id="PRU00169"/>
    </source>
</evidence>
<evidence type="ECO:0000259" key="3">
    <source>
        <dbReference type="PROSITE" id="PS50110"/>
    </source>
</evidence>
<dbReference type="SUPFAM" id="SSF52172">
    <property type="entry name" value="CheY-like"/>
    <property type="match status" value="1"/>
</dbReference>
<dbReference type="Pfam" id="PF00072">
    <property type="entry name" value="Response_reg"/>
    <property type="match status" value="1"/>
</dbReference>
<dbReference type="PROSITE" id="PS50930">
    <property type="entry name" value="HTH_LYTTR"/>
    <property type="match status" value="1"/>
</dbReference>
<proteinExistence type="predicted"/>
<keyword evidence="5" id="KW-0238">DNA-binding</keyword>
<evidence type="ECO:0000313" key="6">
    <source>
        <dbReference type="Proteomes" id="UP000241074"/>
    </source>
</evidence>
<accession>A0A2P1PZ41</accession>
<protein>
    <submittedName>
        <fullName evidence="5">DNA-binding response regulator</fullName>
    </submittedName>
</protein>
<evidence type="ECO:0000313" key="5">
    <source>
        <dbReference type="EMBL" id="AVQ00123.1"/>
    </source>
</evidence>
<dbReference type="KEGG" id="xba:C7S18_14420"/>
<dbReference type="SMART" id="SM00850">
    <property type="entry name" value="LytTR"/>
    <property type="match status" value="1"/>
</dbReference>
<dbReference type="Proteomes" id="UP000241074">
    <property type="component" value="Chromosome"/>
</dbReference>
<dbReference type="SMART" id="SM00448">
    <property type="entry name" value="REC"/>
    <property type="match status" value="1"/>
</dbReference>
<dbReference type="AlphaFoldDB" id="A0A2P1PZ41"/>